<evidence type="ECO:0000313" key="2">
    <source>
        <dbReference type="Proteomes" id="UP001328107"/>
    </source>
</evidence>
<dbReference type="EMBL" id="BTRK01000003">
    <property type="protein sequence ID" value="GMR40506.1"/>
    <property type="molecule type" value="Genomic_DNA"/>
</dbReference>
<organism evidence="1 2">
    <name type="scientific">Pristionchus mayeri</name>
    <dbReference type="NCBI Taxonomy" id="1317129"/>
    <lineage>
        <taxon>Eukaryota</taxon>
        <taxon>Metazoa</taxon>
        <taxon>Ecdysozoa</taxon>
        <taxon>Nematoda</taxon>
        <taxon>Chromadorea</taxon>
        <taxon>Rhabditida</taxon>
        <taxon>Rhabditina</taxon>
        <taxon>Diplogasteromorpha</taxon>
        <taxon>Diplogasteroidea</taxon>
        <taxon>Neodiplogasteridae</taxon>
        <taxon>Pristionchus</taxon>
    </lineage>
</organism>
<name>A0AAN5CFT5_9BILA</name>
<evidence type="ECO:0000313" key="1">
    <source>
        <dbReference type="EMBL" id="GMR40506.1"/>
    </source>
</evidence>
<accession>A0AAN5CFT5</accession>
<keyword evidence="2" id="KW-1185">Reference proteome</keyword>
<sequence>MERRREEMETRMEEMNWEKEYRSFTRFYKNDMEFKKQVIVVETNLHLAEKQVAEKREECRKIAREINDHPESASRRFSR</sequence>
<reference evidence="2" key="1">
    <citation type="submission" date="2022-10" db="EMBL/GenBank/DDBJ databases">
        <title>Genome assembly of Pristionchus species.</title>
        <authorList>
            <person name="Yoshida K."/>
            <person name="Sommer R.J."/>
        </authorList>
    </citation>
    <scope>NUCLEOTIDE SEQUENCE [LARGE SCALE GENOMIC DNA]</scope>
    <source>
        <strain evidence="2">RS5460</strain>
    </source>
</reference>
<protein>
    <submittedName>
        <fullName evidence="1">Uncharacterized protein</fullName>
    </submittedName>
</protein>
<dbReference type="Proteomes" id="UP001328107">
    <property type="component" value="Unassembled WGS sequence"/>
</dbReference>
<dbReference type="AlphaFoldDB" id="A0AAN5CFT5"/>
<comment type="caution">
    <text evidence="1">The sequence shown here is derived from an EMBL/GenBank/DDBJ whole genome shotgun (WGS) entry which is preliminary data.</text>
</comment>
<proteinExistence type="predicted"/>
<feature type="non-terminal residue" evidence="1">
    <location>
        <position position="79"/>
    </location>
</feature>
<gene>
    <name evidence="1" type="ORF">PMAYCL1PPCAC_10701</name>
</gene>